<dbReference type="Pfam" id="PF16004">
    <property type="entry name" value="EFTUD2"/>
    <property type="match status" value="1"/>
</dbReference>
<feature type="domain" description="116kDa U5 small nuclear ribonucleoprotein component N-terminal" evidence="2">
    <location>
        <begin position="59"/>
        <end position="95"/>
    </location>
</feature>
<name>O49536_ARATH</name>
<evidence type="ECO:0000256" key="1">
    <source>
        <dbReference type="SAM" id="MobiDB-lite"/>
    </source>
</evidence>
<feature type="compositionally biased region" description="Basic and acidic residues" evidence="1">
    <location>
        <begin position="87"/>
        <end position="107"/>
    </location>
</feature>
<proteinExistence type="predicted"/>
<gene>
    <name evidence="3" type="primary">F6H11.80</name>
</gene>
<evidence type="ECO:0000259" key="2">
    <source>
        <dbReference type="Pfam" id="PF16004"/>
    </source>
</evidence>
<reference key="3">
    <citation type="journal article" date="2000" name="Nature">
        <title>Sequence and analysis of chromosome 5 of the plant Arabidopsis thaliana.</title>
        <authorList>
            <consortium name="Kazusa DNA Research Institute"/>
            <consortium name="Cold Spring Harbor and Washington University in St Louis Sequencing Consortium"/>
            <consortium name="European Union Arabidopsis Genome Sequencing Consortium"/>
            <person name="Tabata S."/>
            <person name="Kaneko T."/>
            <person name="Nakamura Y."/>
            <person name="Kotani H."/>
            <person name="Kato T."/>
            <person name="Asamizu E."/>
            <person name="Miyajima N."/>
            <person name="Sasamoto S."/>
            <person name="Kimura T."/>
            <person name="Hosouchi T."/>
            <person name="Kawashima K."/>
            <person name="Kohara M."/>
            <person name="Matsumoto M."/>
            <person name="Matsuno A."/>
            <person name="Muraki A."/>
            <person name="Nakayama S."/>
            <person name="Nakazaki N."/>
            <person name="Naruo K."/>
            <person name="Okumura S."/>
            <person name="Shinpo S."/>
            <person name="Takeuchi C."/>
            <person name="Wada T."/>
            <person name="Watanabe A."/>
            <person name="Yamada M."/>
            <person name="Yasuda M."/>
            <person name="Sato S."/>
            <person name="de la Bastide M."/>
            <person name="Huang E."/>
            <person name="Spiegel L."/>
            <person name="Gnoj L."/>
            <person name="O'Shaughnessy A."/>
            <person name="Preston R."/>
            <person name="Habermann K."/>
            <person name="Murray J."/>
            <person name="Johnson D."/>
            <person name="Rohlfing T."/>
            <person name="Nelson J."/>
            <person name="Stoneking T."/>
            <person name="Pepin K."/>
            <person name="Spieth J."/>
            <person name="Sekhon M."/>
            <person name="Armstrong J."/>
            <person name="Becker M."/>
            <person name="Belter E."/>
            <person name="Cordum H."/>
            <person name="Cordes M."/>
            <person name="Courtney L."/>
            <person name="Courtney W."/>
            <person name="Dante M."/>
            <person name="Du H."/>
            <person name="Edwards J."/>
            <person name="Fryman J."/>
            <person name="Haakensen B."/>
            <person name="Lamar E."/>
            <person name="Latreille P."/>
            <person name="Leonard S."/>
            <person name="Meyer R."/>
            <person name="Mulvaney E."/>
            <person name="Ozersky P."/>
            <person name="Riley A."/>
            <person name="Strowmatt C."/>
            <person name="Wagner-McPherson C."/>
            <person name="Wollam A."/>
            <person name="Yoakum M."/>
            <person name="Bell M."/>
            <person name="Dedhia N."/>
            <person name="Parnell L."/>
            <person name="Shah R."/>
            <person name="Rodriguez M."/>
            <person name="See L.H."/>
            <person name="Vil D."/>
            <person name="Baker J."/>
            <person name="Kirchoff K."/>
            <person name="Toth K."/>
            <person name="King L."/>
            <person name="Bahret A."/>
            <person name="Miller B."/>
            <person name="Marra M."/>
            <person name="Martienssen R."/>
            <person name="McCombie W.R."/>
            <person name="Wilson R.K."/>
            <person name="Murphy G."/>
            <person name="Bancroft I."/>
            <person name="Volckaert G."/>
            <person name="Wambutt R."/>
            <person name="Dusterhoft A."/>
            <person name="Stiekema W."/>
            <person name="Pohl T."/>
            <person name="Entian K.D."/>
            <person name="Terryn N."/>
            <person name="Hartley N."/>
            <person name="Bent E."/>
            <person name="Johnson S."/>
            <person name="Langham S.A."/>
            <person name="McCullagh B."/>
            <person name="Robben J."/>
            <person name="Grymonprez B."/>
            <person name="Zimmermann W."/>
            <person name="Ramsperger U."/>
            <person name="Wedler H."/>
            <person name="Balke K."/>
            <person name="Wedler E."/>
            <person name="Peters S."/>
            <person name="van Staveren M."/>
            <person name="Dirkse W."/>
            <person name="Mooijman P."/>
            <person name="Lankhorst R.K."/>
            <person name="Weitzenegger T."/>
            <person name="Bothe G."/>
            <person name="Rose M."/>
            <person name="Hauf J."/>
            <person name="Berneiser S."/>
            <person name="Hempel S."/>
            <person name="Feldpausch M."/>
            <person name="Lamberth S."/>
            <person name="Villarroel R."/>
            <person name="Gielen J."/>
            <person name="Ardiles W."/>
            <person name="Bents O."/>
            <person name="Lemcke K."/>
            <person name="Kolesov G."/>
            <person name="Mayer K."/>
            <person name="Rudd S."/>
            <person name="Schoof H."/>
            <person name="Schueller C."/>
            <person name="Zaccaria P."/>
            <person name="Mewes H.W."/>
            <person name="Bevan M."/>
            <person name="Fransz P."/>
        </authorList>
    </citation>
    <scope>NUCLEOTIDE SEQUENCE [LARGE SCALE GENOMIC DNA]</scope>
    <source>
        <strain>cv. Columbia</strain>
    </source>
</reference>
<dbReference type="EMBL" id="AL021684">
    <property type="protein sequence ID" value="CAA16679.1"/>
    <property type="molecule type" value="Genomic_DNA"/>
</dbReference>
<dbReference type="InterPro" id="IPR031950">
    <property type="entry name" value="EFTUD2_N"/>
</dbReference>
<reference evidence="3" key="1">
    <citation type="submission" date="1998-01" db="EMBL/GenBank/DDBJ databases">
        <authorList>
            <person name="Bevan M."/>
            <person name="Brandt P."/>
            <person name="Dose S."/>
            <person name="Jarke D."/>
            <person name="Scharfe M."/>
            <person name="Schon O."/>
            <person name="Hoheisel J."/>
            <person name="Mewes H.W."/>
            <person name="Mayer K."/>
            <person name="Schueller C."/>
        </authorList>
    </citation>
    <scope>NUCLEOTIDE SEQUENCE</scope>
</reference>
<dbReference type="AlphaFoldDB" id="O49536"/>
<feature type="region of interest" description="Disordered" evidence="1">
    <location>
        <begin position="80"/>
        <end position="107"/>
    </location>
</feature>
<dbReference type="PIR" id="T05889">
    <property type="entry name" value="T05889"/>
</dbReference>
<sequence length="107" mass="12086">MGLSEICFGSMPSHWLCLQWSRFRFKSPNGDNACVLLQVCSKVSEKSARLQVYTKMDGNLYDEFGNYIGPDIDSDIDSADEVEDENLQDKHLEENGLHARGEENSIP</sequence>
<accession>O49536</accession>
<protein>
    <submittedName>
        <fullName evidence="3">Predicted protein</fullName>
    </submittedName>
</protein>
<reference evidence="3" key="2">
    <citation type="submission" date="1998-04" db="EMBL/GenBank/DDBJ databases">
        <authorList>
            <person name="EU Arabidopsis sequencing project"/>
        </authorList>
    </citation>
    <scope>NUCLEOTIDE SEQUENCE</scope>
</reference>
<organism evidence="3">
    <name type="scientific">Arabidopsis thaliana</name>
    <name type="common">Mouse-ear cress</name>
    <dbReference type="NCBI Taxonomy" id="3702"/>
    <lineage>
        <taxon>Eukaryota</taxon>
        <taxon>Viridiplantae</taxon>
        <taxon>Streptophyta</taxon>
        <taxon>Embryophyta</taxon>
        <taxon>Tracheophyta</taxon>
        <taxon>Spermatophyta</taxon>
        <taxon>Magnoliopsida</taxon>
        <taxon>eudicotyledons</taxon>
        <taxon>Gunneridae</taxon>
        <taxon>Pentapetalae</taxon>
        <taxon>rosids</taxon>
        <taxon>malvids</taxon>
        <taxon>Brassicales</taxon>
        <taxon>Brassicaceae</taxon>
        <taxon>Camelineae</taxon>
        <taxon>Arabidopsis</taxon>
    </lineage>
</organism>
<evidence type="ECO:0000313" key="3">
    <source>
        <dbReference type="EMBL" id="CAA16679.1"/>
    </source>
</evidence>